<accession>A0A917ABI2</accession>
<dbReference type="Gene3D" id="2.40.50.100">
    <property type="match status" value="1"/>
</dbReference>
<dbReference type="AlphaFoldDB" id="A0A917ABI2"/>
<evidence type="ECO:0000259" key="5">
    <source>
        <dbReference type="Pfam" id="PF25917"/>
    </source>
</evidence>
<feature type="transmembrane region" description="Helical" evidence="4">
    <location>
        <begin position="38"/>
        <end position="57"/>
    </location>
</feature>
<feature type="domain" description="Multidrug resistance protein MdtA-like barrel-sandwich hybrid" evidence="5">
    <location>
        <begin position="72"/>
        <end position="263"/>
    </location>
</feature>
<gene>
    <name evidence="7" type="ORF">GCM10011360_31000</name>
</gene>
<dbReference type="GO" id="GO:0055085">
    <property type="term" value="P:transmembrane transport"/>
    <property type="evidence" value="ECO:0007669"/>
    <property type="project" value="InterPro"/>
</dbReference>
<protein>
    <submittedName>
        <fullName evidence="7">Membrane protein</fullName>
    </submittedName>
</protein>
<feature type="domain" description="p-hydroxybenzoic acid efflux pump subunit AaeA-like beta-barrel" evidence="6">
    <location>
        <begin position="270"/>
        <end position="358"/>
    </location>
</feature>
<evidence type="ECO:0000256" key="4">
    <source>
        <dbReference type="SAM" id="Phobius"/>
    </source>
</evidence>
<organism evidence="7 8">
    <name type="scientific">Primorskyibacter flagellatus</name>
    <dbReference type="NCBI Taxonomy" id="1387277"/>
    <lineage>
        <taxon>Bacteria</taxon>
        <taxon>Pseudomonadati</taxon>
        <taxon>Pseudomonadota</taxon>
        <taxon>Alphaproteobacteria</taxon>
        <taxon>Rhodobacterales</taxon>
        <taxon>Roseobacteraceae</taxon>
        <taxon>Primorskyibacter</taxon>
    </lineage>
</organism>
<reference evidence="8" key="1">
    <citation type="journal article" date="2019" name="Int. J. Syst. Evol. Microbiol.">
        <title>The Global Catalogue of Microorganisms (GCM) 10K type strain sequencing project: providing services to taxonomists for standard genome sequencing and annotation.</title>
        <authorList>
            <consortium name="The Broad Institute Genomics Platform"/>
            <consortium name="The Broad Institute Genome Sequencing Center for Infectious Disease"/>
            <person name="Wu L."/>
            <person name="Ma J."/>
        </authorList>
    </citation>
    <scope>NUCLEOTIDE SEQUENCE [LARGE SCALE GENOMIC DNA]</scope>
    <source>
        <strain evidence="8">CGMCC 1.12664</strain>
    </source>
</reference>
<dbReference type="Pfam" id="PF25917">
    <property type="entry name" value="BSH_RND"/>
    <property type="match status" value="1"/>
</dbReference>
<proteinExistence type="predicted"/>
<keyword evidence="4" id="KW-1133">Transmembrane helix</keyword>
<feature type="coiled-coil region" evidence="2">
    <location>
        <begin position="113"/>
        <end position="161"/>
    </location>
</feature>
<evidence type="ECO:0000313" key="7">
    <source>
        <dbReference type="EMBL" id="GGE41333.1"/>
    </source>
</evidence>
<evidence type="ECO:0000256" key="2">
    <source>
        <dbReference type="SAM" id="Coils"/>
    </source>
</evidence>
<dbReference type="SUPFAM" id="SSF111369">
    <property type="entry name" value="HlyD-like secretion proteins"/>
    <property type="match status" value="1"/>
</dbReference>
<keyword evidence="8" id="KW-1185">Reference proteome</keyword>
<dbReference type="InterPro" id="IPR058634">
    <property type="entry name" value="AaeA-lik-b-barrel"/>
</dbReference>
<keyword evidence="4" id="KW-0812">Transmembrane</keyword>
<name>A0A917ABI2_9RHOB</name>
<comment type="caution">
    <text evidence="7">The sequence shown here is derived from an EMBL/GenBank/DDBJ whole genome shotgun (WGS) entry which is preliminary data.</text>
</comment>
<feature type="compositionally biased region" description="Low complexity" evidence="3">
    <location>
        <begin position="21"/>
        <end position="30"/>
    </location>
</feature>
<keyword evidence="4" id="KW-0472">Membrane</keyword>
<dbReference type="EMBL" id="BMFJ01000002">
    <property type="protein sequence ID" value="GGE41333.1"/>
    <property type="molecule type" value="Genomic_DNA"/>
</dbReference>
<dbReference type="GO" id="GO:0030313">
    <property type="term" value="C:cell envelope"/>
    <property type="evidence" value="ECO:0007669"/>
    <property type="project" value="UniProtKB-SubCell"/>
</dbReference>
<dbReference type="InterPro" id="IPR050739">
    <property type="entry name" value="MFP"/>
</dbReference>
<comment type="subcellular location">
    <subcellularLocation>
        <location evidence="1">Cell envelope</location>
    </subcellularLocation>
</comment>
<keyword evidence="2" id="KW-0175">Coiled coil</keyword>
<evidence type="ECO:0000256" key="1">
    <source>
        <dbReference type="ARBA" id="ARBA00004196"/>
    </source>
</evidence>
<feature type="region of interest" description="Disordered" evidence="3">
    <location>
        <begin position="1"/>
        <end position="33"/>
    </location>
</feature>
<dbReference type="Proteomes" id="UP000612855">
    <property type="component" value="Unassembled WGS sequence"/>
</dbReference>
<dbReference type="RefSeq" id="WP_188478744.1">
    <property type="nucleotide sequence ID" value="NZ_BMFJ01000002.1"/>
</dbReference>
<evidence type="ECO:0000259" key="6">
    <source>
        <dbReference type="Pfam" id="PF25963"/>
    </source>
</evidence>
<sequence>MNAKPGAMDDATPAAPESITPARTEPAARSPRARRRRALILSVPLVLALAGGAAWLLGGRYVTTDNAYVHQRMISVSPDVSGRITEVLVTENQTVPAGTPLFRLDDSGYRIALDSAEAQLAAARLSVAQLRAAYQTAAAQLDAAEAIKDVQQRELERQQELTARGVGSQASLDDATLANRSAANAVAVAQRQLNAAAAALGGDPEAETDTLPAVRTALSAREAAARDLAHTEIAAQTSGTVSQIESLNIGQFVAAGTGVATLVDGSDSWIEANFKETQLAALTEGQPVTIGIDAYPDADLHGEVESFGSATGSQFSLIPAQNATGNWVKVVQRVPVRIRIDDASATRLRDGMSVHVSVDTGHSRLDNLR</sequence>
<dbReference type="Gene3D" id="2.40.30.170">
    <property type="match status" value="1"/>
</dbReference>
<evidence type="ECO:0000313" key="8">
    <source>
        <dbReference type="Proteomes" id="UP000612855"/>
    </source>
</evidence>
<dbReference type="PANTHER" id="PTHR30386">
    <property type="entry name" value="MEMBRANE FUSION SUBUNIT OF EMRAB-TOLC MULTIDRUG EFFLUX PUMP"/>
    <property type="match status" value="1"/>
</dbReference>
<dbReference type="Pfam" id="PF25963">
    <property type="entry name" value="Beta-barrel_AAEA"/>
    <property type="match status" value="1"/>
</dbReference>
<dbReference type="PANTHER" id="PTHR30386:SF19">
    <property type="entry name" value="MULTIDRUG EXPORT PROTEIN EMRA-RELATED"/>
    <property type="match status" value="1"/>
</dbReference>
<evidence type="ECO:0000256" key="3">
    <source>
        <dbReference type="SAM" id="MobiDB-lite"/>
    </source>
</evidence>
<dbReference type="InterPro" id="IPR058625">
    <property type="entry name" value="MdtA-like_BSH"/>
</dbReference>